<dbReference type="EMBL" id="NISJ01000003">
    <property type="protein sequence ID" value="OWQ98334.1"/>
    <property type="molecule type" value="Genomic_DNA"/>
</dbReference>
<dbReference type="Proteomes" id="UP000197097">
    <property type="component" value="Unassembled WGS sequence"/>
</dbReference>
<comment type="caution">
    <text evidence="1">The sequence shown here is derived from an EMBL/GenBank/DDBJ whole genome shotgun (WGS) entry which is preliminary data.</text>
</comment>
<keyword evidence="2" id="KW-1185">Reference proteome</keyword>
<organism evidence="1 2">
    <name type="scientific">Sphingopyxis witflariensis</name>
    <dbReference type="NCBI Taxonomy" id="173675"/>
    <lineage>
        <taxon>Bacteria</taxon>
        <taxon>Pseudomonadati</taxon>
        <taxon>Pseudomonadota</taxon>
        <taxon>Alphaproteobacteria</taxon>
        <taxon>Sphingomonadales</taxon>
        <taxon>Sphingomonadaceae</taxon>
        <taxon>Sphingopyxis</taxon>
    </lineage>
</organism>
<evidence type="ECO:0000313" key="2">
    <source>
        <dbReference type="Proteomes" id="UP000197097"/>
    </source>
</evidence>
<accession>A0A246JYR5</accession>
<reference evidence="1 2" key="1">
    <citation type="journal article" date="2002" name="Int. J. Syst. Evol. Microbiol.">
        <title>Sphingopyxis witflariensis sp. nov., isolated from activated sludge.</title>
        <authorList>
            <person name="Kampfer P."/>
            <person name="Witzenberger R."/>
            <person name="Denner E.B."/>
            <person name="Busse H.J."/>
            <person name="Neef A."/>
        </authorList>
    </citation>
    <scope>NUCLEOTIDE SEQUENCE [LARGE SCALE GENOMIC DNA]</scope>
    <source>
        <strain evidence="1 2">DSM 14551</strain>
    </source>
</reference>
<evidence type="ECO:0000313" key="1">
    <source>
        <dbReference type="EMBL" id="OWQ98334.1"/>
    </source>
</evidence>
<name>A0A246JYR5_9SPHN</name>
<proteinExistence type="predicted"/>
<dbReference type="AlphaFoldDB" id="A0A246JYR5"/>
<sequence length="265" mass="29307">MGYFAGLTALDLNRKRDGEGFDVPYKLFGAGVTPREGALMSIDWTWLPNAGAWLADNVDRYQNILAGALAIVAARIAVKPVWAQVIATNTQTQIAHLETLQKLLGEALQRSDKVQDDFIKPQREMNQALYDFNGESEKIDGQTAHHLGRQISNVLGWYLVTLAGTESGKVEEAKSALKAALDELERTLAMIEWVDFNDQYGDDHAYDDVEWAEILANAEAASKEASAKGSAVFKAYYALRSVQADSIKHLRTQIRNIEHALAKLS</sequence>
<gene>
    <name evidence="1" type="ORF">CDQ91_07465</name>
</gene>
<protein>
    <submittedName>
        <fullName evidence="1">Uncharacterized protein</fullName>
    </submittedName>
</protein>